<dbReference type="AlphaFoldDB" id="A0AAX0B3F8"/>
<protein>
    <submittedName>
        <fullName evidence="1">Uncharacterized protein</fullName>
    </submittedName>
</protein>
<name>A0AAX0B3F8_CLOBE</name>
<reference evidence="1" key="2">
    <citation type="journal article" date="2022" name="Nat. Biotechnol.">
        <title>Carbon-negative production of acetone and isopropanol by gas fermentation at industrial pilot scale.</title>
        <authorList>
            <person name="Liew F.E."/>
            <person name="Nogle R."/>
            <person name="Abdalla T."/>
            <person name="Rasor B.J."/>
            <person name="Canter C."/>
            <person name="Jensen R.O."/>
            <person name="Wang L."/>
            <person name="Strutz J."/>
            <person name="Chirania P."/>
            <person name="De Tissera S."/>
            <person name="Mueller A.P."/>
            <person name="Ruan Z."/>
            <person name="Gao A."/>
            <person name="Tran L."/>
            <person name="Engle N.L."/>
            <person name="Bromley J.C."/>
            <person name="Daniell J."/>
            <person name="Conrado R."/>
            <person name="Tschaplinski T.J."/>
            <person name="Giannone R.J."/>
            <person name="Hettich R.L."/>
            <person name="Karim A.S."/>
            <person name="Simpson S.D."/>
            <person name="Brown S.D."/>
            <person name="Leang C."/>
            <person name="Jewett M.C."/>
            <person name="Kopke M."/>
        </authorList>
    </citation>
    <scope>NUCLEOTIDE SEQUENCE</scope>
    <source>
        <strain evidence="1">DJ080</strain>
    </source>
</reference>
<sequence>MKRFITILTILLFLLFNINTSIAIAETKTLTQGIYNARDANLLIGAPLTARITPTNSSSIIIIVDSNEIIQALVRLNPKIPQQILPPLDYNYSVIIFGNGTVVLS</sequence>
<dbReference type="RefSeq" id="WP_173711211.1">
    <property type="nucleotide sequence ID" value="NZ_JABSWW010000001.1"/>
</dbReference>
<accession>A0AAX0B3F8</accession>
<reference evidence="1" key="1">
    <citation type="submission" date="2020-05" db="EMBL/GenBank/DDBJ databases">
        <authorList>
            <person name="Brown S."/>
            <person name="Huntemann M."/>
            <person name="Clum A."/>
            <person name="Spunde A."/>
            <person name="Palaniappan K."/>
            <person name="Ritter S."/>
            <person name="Mikhailova N."/>
            <person name="Chen I.-M."/>
            <person name="Stamatis D."/>
            <person name="Reddy T."/>
            <person name="O'Malley R."/>
            <person name="Daum C."/>
            <person name="Shapiro N."/>
            <person name="Ivanova N."/>
            <person name="Kyrpides N."/>
            <person name="Woyke T."/>
        </authorList>
    </citation>
    <scope>NUCLEOTIDE SEQUENCE</scope>
    <source>
        <strain evidence="1">DJ080</strain>
    </source>
</reference>
<comment type="caution">
    <text evidence="1">The sequence shown here is derived from an EMBL/GenBank/DDBJ whole genome shotgun (WGS) entry which is preliminary data.</text>
</comment>
<organism evidence="1 2">
    <name type="scientific">Clostridium beijerinckii</name>
    <name type="common">Clostridium MP</name>
    <dbReference type="NCBI Taxonomy" id="1520"/>
    <lineage>
        <taxon>Bacteria</taxon>
        <taxon>Bacillati</taxon>
        <taxon>Bacillota</taxon>
        <taxon>Clostridia</taxon>
        <taxon>Eubacteriales</taxon>
        <taxon>Clostridiaceae</taxon>
        <taxon>Clostridium</taxon>
    </lineage>
</organism>
<evidence type="ECO:0000313" key="2">
    <source>
        <dbReference type="Proteomes" id="UP001193748"/>
    </source>
</evidence>
<dbReference type="EMBL" id="JABSWW010000001">
    <property type="protein sequence ID" value="NRT89457.1"/>
    <property type="molecule type" value="Genomic_DNA"/>
</dbReference>
<evidence type="ECO:0000313" key="1">
    <source>
        <dbReference type="EMBL" id="NRT89457.1"/>
    </source>
</evidence>
<proteinExistence type="predicted"/>
<gene>
    <name evidence="1" type="ORF">B0H41_003136</name>
</gene>
<dbReference type="Proteomes" id="UP001193748">
    <property type="component" value="Unassembled WGS sequence"/>
</dbReference>